<dbReference type="AlphaFoldDB" id="A0A1N6Q4R5"/>
<evidence type="ECO:0000256" key="3">
    <source>
        <dbReference type="ARBA" id="ARBA00022729"/>
    </source>
</evidence>
<dbReference type="GO" id="GO:0042956">
    <property type="term" value="P:maltodextrin transmembrane transport"/>
    <property type="evidence" value="ECO:0007669"/>
    <property type="project" value="TreeGrafter"/>
</dbReference>
<dbReference type="GO" id="GO:0055052">
    <property type="term" value="C:ATP-binding cassette (ABC) transporter complex, substrate-binding subunit-containing"/>
    <property type="evidence" value="ECO:0007669"/>
    <property type="project" value="TreeGrafter"/>
</dbReference>
<dbReference type="PANTHER" id="PTHR30061">
    <property type="entry name" value="MALTOSE-BINDING PERIPLASMIC PROTEIN"/>
    <property type="match status" value="1"/>
</dbReference>
<gene>
    <name evidence="5" type="ORF">SAMN05421829_102345</name>
</gene>
<evidence type="ECO:0000313" key="5">
    <source>
        <dbReference type="EMBL" id="SIQ11581.1"/>
    </source>
</evidence>
<dbReference type="GO" id="GO:1901982">
    <property type="term" value="F:maltose binding"/>
    <property type="evidence" value="ECO:0007669"/>
    <property type="project" value="TreeGrafter"/>
</dbReference>
<evidence type="ECO:0000256" key="1">
    <source>
        <dbReference type="ARBA" id="ARBA00008520"/>
    </source>
</evidence>
<feature type="chain" id="PRO_5013156405" evidence="4">
    <location>
        <begin position="23"/>
        <end position="422"/>
    </location>
</feature>
<dbReference type="Proteomes" id="UP000186819">
    <property type="component" value="Unassembled WGS sequence"/>
</dbReference>
<dbReference type="STRING" id="34027.SAMN05421829_102345"/>
<evidence type="ECO:0000256" key="4">
    <source>
        <dbReference type="SAM" id="SignalP"/>
    </source>
</evidence>
<proteinExistence type="inferred from homology"/>
<dbReference type="GO" id="GO:0015768">
    <property type="term" value="P:maltose transport"/>
    <property type="evidence" value="ECO:0007669"/>
    <property type="project" value="TreeGrafter"/>
</dbReference>
<dbReference type="EMBL" id="FTMD01000002">
    <property type="protein sequence ID" value="SIQ11581.1"/>
    <property type="molecule type" value="Genomic_DNA"/>
</dbReference>
<accession>A0A1N6Q4R5</accession>
<reference evidence="6" key="1">
    <citation type="submission" date="2017-01" db="EMBL/GenBank/DDBJ databases">
        <authorList>
            <person name="Varghese N."/>
            <person name="Submissions S."/>
        </authorList>
    </citation>
    <scope>NUCLEOTIDE SEQUENCE [LARGE SCALE GENOMIC DNA]</scope>
    <source>
        <strain evidence="6">ATCC 51758</strain>
    </source>
</reference>
<dbReference type="OrthoDB" id="5890863at2"/>
<feature type="signal peptide" evidence="4">
    <location>
        <begin position="1"/>
        <end position="22"/>
    </location>
</feature>
<dbReference type="Gene3D" id="3.40.190.10">
    <property type="entry name" value="Periplasmic binding protein-like II"/>
    <property type="match status" value="2"/>
</dbReference>
<sequence length="422" mass="46593">MKKLLPAALGALLFAALPAAHADTLKMACNISGAMKPFCEHVKQRFEKETPHKLEFVEMPAASDEKLALFQQIFAAKDGNAVDVLSIDVIWVGLLDKHMLDLTDKVKDLEPAFFPNNWKNNIVNGRIKAVPGQVDAGMMYYRKDLLEKYKEQPPKTWEDLTRIATKIQKAERDAGQKNFWGFVFQGKAYEGLSCDVMEWVASYNGGTFVDPAGNVTINNPKAAKALNTAASWVGTIAPKGVMGYQEEESRAVFQNGDALFMRNWPYAYLLTQDATSPVRGKVGVLPIPKGGEDGLHAATLGGWQWGVSTYSKNPDAAVKLVRILSESDTQKRAFMLLGIPPARVDTYQDAEVQAKAPYLAEFKDVFANAVPRPSTPTRSQFPKVSKAMFNAGYDVLSGRATGEQAVADLEDKLKRIKGREWK</sequence>
<dbReference type="InterPro" id="IPR006059">
    <property type="entry name" value="SBP"/>
</dbReference>
<dbReference type="SUPFAM" id="SSF53850">
    <property type="entry name" value="Periplasmic binding protein-like II"/>
    <property type="match status" value="1"/>
</dbReference>
<comment type="similarity">
    <text evidence="1">Belongs to the bacterial solute-binding protein 1 family.</text>
</comment>
<evidence type="ECO:0000313" key="6">
    <source>
        <dbReference type="Proteomes" id="UP000186819"/>
    </source>
</evidence>
<protein>
    <submittedName>
        <fullName evidence="5">Palatinose-binding protein</fullName>
    </submittedName>
</protein>
<name>A0A1N6Q4R5_9RHOO</name>
<dbReference type="Pfam" id="PF13416">
    <property type="entry name" value="SBP_bac_8"/>
    <property type="match status" value="1"/>
</dbReference>
<keyword evidence="6" id="KW-1185">Reference proteome</keyword>
<keyword evidence="3 4" id="KW-0732">Signal</keyword>
<dbReference type="RefSeq" id="WP_076600848.1">
    <property type="nucleotide sequence ID" value="NZ_FTMD01000002.1"/>
</dbReference>
<keyword evidence="2" id="KW-0813">Transport</keyword>
<organism evidence="5 6">
    <name type="scientific">Aromatoleum tolulyticum</name>
    <dbReference type="NCBI Taxonomy" id="34027"/>
    <lineage>
        <taxon>Bacteria</taxon>
        <taxon>Pseudomonadati</taxon>
        <taxon>Pseudomonadota</taxon>
        <taxon>Betaproteobacteria</taxon>
        <taxon>Rhodocyclales</taxon>
        <taxon>Rhodocyclaceae</taxon>
        <taxon>Aromatoleum</taxon>
    </lineage>
</organism>
<dbReference type="CDD" id="cd14750">
    <property type="entry name" value="PBP2_TMBP"/>
    <property type="match status" value="1"/>
</dbReference>
<evidence type="ECO:0000256" key="2">
    <source>
        <dbReference type="ARBA" id="ARBA00022448"/>
    </source>
</evidence>
<dbReference type="PANTHER" id="PTHR30061:SF50">
    <property type="entry name" value="MALTOSE_MALTODEXTRIN-BINDING PERIPLASMIC PROTEIN"/>
    <property type="match status" value="1"/>
</dbReference>